<dbReference type="RefSeq" id="WP_092893145.1">
    <property type="nucleotide sequence ID" value="NZ_FOOQ01000003.1"/>
</dbReference>
<keyword evidence="2" id="KW-0472">Membrane</keyword>
<gene>
    <name evidence="3" type="ORF">SAMN04488063_2753</name>
</gene>
<sequence>MALQSVVDLLRPFAEFILPLIFFGFFAVAGVAIYYNRNRTVRRTFTVGLVVVLFLFQTTVIPLTVPPFTTWHKFSDTWDEERIEYEFRVVDEEGNELRFDGKSTLAFHGIRMSLLHDRMTGEFTEDERREAAKFLLHSAREYRTELERNNPRRGLAWTDGEIPPQQMIHFPSHGHVSTWTPSLVENYSEFVGIRLYQMTIETSEDGSEVVSYSEEMVYEYDDSTESNETVSETEPALEARHVH</sequence>
<dbReference type="AlphaFoldDB" id="A0A1I2U2P8"/>
<organism evidence="3 4">
    <name type="scientific">Halopelagius inordinatus</name>
    <dbReference type="NCBI Taxonomy" id="553467"/>
    <lineage>
        <taxon>Archaea</taxon>
        <taxon>Methanobacteriati</taxon>
        <taxon>Methanobacteriota</taxon>
        <taxon>Stenosarchaea group</taxon>
        <taxon>Halobacteria</taxon>
        <taxon>Halobacteriales</taxon>
        <taxon>Haloferacaceae</taxon>
    </lineage>
</organism>
<feature type="region of interest" description="Disordered" evidence="1">
    <location>
        <begin position="219"/>
        <end position="243"/>
    </location>
</feature>
<keyword evidence="2" id="KW-0812">Transmembrane</keyword>
<reference evidence="4" key="1">
    <citation type="submission" date="2016-10" db="EMBL/GenBank/DDBJ databases">
        <authorList>
            <person name="Varghese N."/>
            <person name="Submissions S."/>
        </authorList>
    </citation>
    <scope>NUCLEOTIDE SEQUENCE [LARGE SCALE GENOMIC DNA]</scope>
    <source>
        <strain evidence="4">CGMCC 1.7739</strain>
    </source>
</reference>
<keyword evidence="4" id="KW-1185">Reference proteome</keyword>
<accession>A0A1I2U2P8</accession>
<proteinExistence type="predicted"/>
<evidence type="ECO:0000256" key="1">
    <source>
        <dbReference type="SAM" id="MobiDB-lite"/>
    </source>
</evidence>
<evidence type="ECO:0000313" key="3">
    <source>
        <dbReference type="EMBL" id="SFG71412.1"/>
    </source>
</evidence>
<feature type="transmembrane region" description="Helical" evidence="2">
    <location>
        <begin position="47"/>
        <end position="65"/>
    </location>
</feature>
<name>A0A1I2U2P8_9EURY</name>
<dbReference type="Proteomes" id="UP000198876">
    <property type="component" value="Unassembled WGS sequence"/>
</dbReference>
<keyword evidence="2" id="KW-1133">Transmembrane helix</keyword>
<dbReference type="EMBL" id="FOOQ01000003">
    <property type="protein sequence ID" value="SFG71412.1"/>
    <property type="molecule type" value="Genomic_DNA"/>
</dbReference>
<feature type="transmembrane region" description="Helical" evidence="2">
    <location>
        <begin position="16"/>
        <end position="35"/>
    </location>
</feature>
<protein>
    <submittedName>
        <fullName evidence="3">Uncharacterized protein</fullName>
    </submittedName>
</protein>
<dbReference type="OrthoDB" id="307530at2157"/>
<evidence type="ECO:0000313" key="4">
    <source>
        <dbReference type="Proteomes" id="UP000198876"/>
    </source>
</evidence>
<evidence type="ECO:0000256" key="2">
    <source>
        <dbReference type="SAM" id="Phobius"/>
    </source>
</evidence>